<gene>
    <name evidence="4" type="ORF">WMO64_11745</name>
</gene>
<dbReference type="Pfam" id="PF00583">
    <property type="entry name" value="Acetyltransf_1"/>
    <property type="match status" value="1"/>
</dbReference>
<name>A0ABV1EBT0_9FIRM</name>
<dbReference type="Gene3D" id="3.40.630.30">
    <property type="match status" value="1"/>
</dbReference>
<evidence type="ECO:0000313" key="5">
    <source>
        <dbReference type="Proteomes" id="UP001464378"/>
    </source>
</evidence>
<dbReference type="CDD" id="cd04301">
    <property type="entry name" value="NAT_SF"/>
    <property type="match status" value="1"/>
</dbReference>
<dbReference type="PROSITE" id="PS51186">
    <property type="entry name" value="GNAT"/>
    <property type="match status" value="1"/>
</dbReference>
<reference evidence="4 5" key="1">
    <citation type="submission" date="2024-03" db="EMBL/GenBank/DDBJ databases">
        <title>Human intestinal bacterial collection.</title>
        <authorList>
            <person name="Pauvert C."/>
            <person name="Hitch T.C.A."/>
            <person name="Clavel T."/>
        </authorList>
    </citation>
    <scope>NUCLEOTIDE SEQUENCE [LARGE SCALE GENOMIC DNA]</scope>
    <source>
        <strain evidence="4 5">CLA-AP-H29</strain>
    </source>
</reference>
<sequence length="150" mass="17008">MDFAEVSEADVSEAGYVHAESWKESHRGFCGAEFVARHTPAAQAEYLRREMAAGKRVYMLRDPHPVGIVSVWGGLIENLYVLPKEQNRGYGTALLQYALARCRGTPTLWILNTNQGAYRLYTRNGFRETGNRKQLNERLSEIELARCGEK</sequence>
<protein>
    <submittedName>
        <fullName evidence="4">GNAT family N-acetyltransferase</fullName>
    </submittedName>
</protein>
<keyword evidence="5" id="KW-1185">Reference proteome</keyword>
<keyword evidence="1" id="KW-0808">Transferase</keyword>
<dbReference type="InterPro" id="IPR016181">
    <property type="entry name" value="Acyl_CoA_acyltransferase"/>
</dbReference>
<feature type="domain" description="N-acetyltransferase" evidence="3">
    <location>
        <begin position="1"/>
        <end position="149"/>
    </location>
</feature>
<dbReference type="PANTHER" id="PTHR43420">
    <property type="entry name" value="ACETYLTRANSFERASE"/>
    <property type="match status" value="1"/>
</dbReference>
<dbReference type="RefSeq" id="WP_349232111.1">
    <property type="nucleotide sequence ID" value="NZ_JBBMFK010000020.1"/>
</dbReference>
<accession>A0ABV1EBT0</accession>
<comment type="caution">
    <text evidence="4">The sequence shown here is derived from an EMBL/GenBank/DDBJ whole genome shotgun (WGS) entry which is preliminary data.</text>
</comment>
<dbReference type="InterPro" id="IPR050680">
    <property type="entry name" value="YpeA/RimI_acetyltransf"/>
</dbReference>
<dbReference type="InterPro" id="IPR000182">
    <property type="entry name" value="GNAT_dom"/>
</dbReference>
<proteinExistence type="predicted"/>
<evidence type="ECO:0000259" key="3">
    <source>
        <dbReference type="PROSITE" id="PS51186"/>
    </source>
</evidence>
<evidence type="ECO:0000313" key="4">
    <source>
        <dbReference type="EMBL" id="MEQ2444135.1"/>
    </source>
</evidence>
<keyword evidence="2" id="KW-0012">Acyltransferase</keyword>
<dbReference type="SUPFAM" id="SSF55729">
    <property type="entry name" value="Acyl-CoA N-acyltransferases (Nat)"/>
    <property type="match status" value="1"/>
</dbReference>
<dbReference type="EMBL" id="JBBMFK010000020">
    <property type="protein sequence ID" value="MEQ2444135.1"/>
    <property type="molecule type" value="Genomic_DNA"/>
</dbReference>
<evidence type="ECO:0000256" key="2">
    <source>
        <dbReference type="ARBA" id="ARBA00023315"/>
    </source>
</evidence>
<evidence type="ECO:0000256" key="1">
    <source>
        <dbReference type="ARBA" id="ARBA00022679"/>
    </source>
</evidence>
<organism evidence="4 5">
    <name type="scientific">Pseudoflavonifractor intestinihominis</name>
    <dbReference type="NCBI Taxonomy" id="3133171"/>
    <lineage>
        <taxon>Bacteria</taxon>
        <taxon>Bacillati</taxon>
        <taxon>Bacillota</taxon>
        <taxon>Clostridia</taxon>
        <taxon>Eubacteriales</taxon>
        <taxon>Oscillospiraceae</taxon>
        <taxon>Pseudoflavonifractor</taxon>
    </lineage>
</organism>
<dbReference type="Proteomes" id="UP001464378">
    <property type="component" value="Unassembled WGS sequence"/>
</dbReference>